<dbReference type="InterPro" id="IPR025979">
    <property type="entry name" value="ChrR-like_cupin_dom"/>
</dbReference>
<dbReference type="EMBL" id="SLWX01000009">
    <property type="protein sequence ID" value="TCO75374.1"/>
    <property type="molecule type" value="Genomic_DNA"/>
</dbReference>
<dbReference type="Gene3D" id="2.60.120.10">
    <property type="entry name" value="Jelly Rolls"/>
    <property type="match status" value="1"/>
</dbReference>
<dbReference type="RefSeq" id="WP_117318235.1">
    <property type="nucleotide sequence ID" value="NZ_QQSW01000011.1"/>
</dbReference>
<proteinExistence type="predicted"/>
<dbReference type="CDD" id="cd20303">
    <property type="entry name" value="cupin_ChrR_1"/>
    <property type="match status" value="1"/>
</dbReference>
<comment type="caution">
    <text evidence="2">The sequence shown here is derived from an EMBL/GenBank/DDBJ whole genome shotgun (WGS) entry which is preliminary data.</text>
</comment>
<evidence type="ECO:0000259" key="1">
    <source>
        <dbReference type="Pfam" id="PF12973"/>
    </source>
</evidence>
<evidence type="ECO:0000313" key="3">
    <source>
        <dbReference type="Proteomes" id="UP000294980"/>
    </source>
</evidence>
<gene>
    <name evidence="2" type="ORF">EV688_10998</name>
</gene>
<dbReference type="Proteomes" id="UP000294980">
    <property type="component" value="Unassembled WGS sequence"/>
</dbReference>
<name>A0A4R2KPA9_9GAMM</name>
<dbReference type="Pfam" id="PF12973">
    <property type="entry name" value="Cupin_7"/>
    <property type="match status" value="2"/>
</dbReference>
<dbReference type="InterPro" id="IPR011051">
    <property type="entry name" value="RmlC_Cupin_sf"/>
</dbReference>
<protein>
    <submittedName>
        <fullName evidence="2">ChrR-like anti-ECFsigma factor</fullName>
    </submittedName>
</protein>
<organism evidence="2 3">
    <name type="scientific">Chromatocurvus halotolerans</name>
    <dbReference type="NCBI Taxonomy" id="1132028"/>
    <lineage>
        <taxon>Bacteria</taxon>
        <taxon>Pseudomonadati</taxon>
        <taxon>Pseudomonadota</taxon>
        <taxon>Gammaproteobacteria</taxon>
        <taxon>Cellvibrionales</taxon>
        <taxon>Halieaceae</taxon>
        <taxon>Chromatocurvus</taxon>
    </lineage>
</organism>
<sequence>MDDKVFLNADFSRRVAVDTEKMEWTPSPGGHVLRKRLHLVGRAEAGQVTSLVQYLPDSEFPEHNHPDGEEILVLEGVFSDETGDYPAGSYLLNPEGFSHKPFSREGCLLFVKLRQYPGQDRERIAVQTADQPWRSSVRKGASWKKLYAQEPYTDFSRLEAWDEPASLGRLNFPGGAEILVIRGEFSDEHGHYGQYSWLRVPQGGSITPTSNSYCEVFIKEGGFAYLRAA</sequence>
<accession>A0A4R2KPA9</accession>
<feature type="domain" description="ChrR-like cupin" evidence="1">
    <location>
        <begin position="122"/>
        <end position="222"/>
    </location>
</feature>
<keyword evidence="3" id="KW-1185">Reference proteome</keyword>
<dbReference type="OrthoDB" id="9801227at2"/>
<reference evidence="2 3" key="1">
    <citation type="submission" date="2019-03" db="EMBL/GenBank/DDBJ databases">
        <title>Genomic Encyclopedia of Type Strains, Phase IV (KMG-IV): sequencing the most valuable type-strain genomes for metagenomic binning, comparative biology and taxonomic classification.</title>
        <authorList>
            <person name="Goeker M."/>
        </authorList>
    </citation>
    <scope>NUCLEOTIDE SEQUENCE [LARGE SCALE GENOMIC DNA]</scope>
    <source>
        <strain evidence="2 3">DSM 23344</strain>
    </source>
</reference>
<dbReference type="SUPFAM" id="SSF51182">
    <property type="entry name" value="RmlC-like cupins"/>
    <property type="match status" value="2"/>
</dbReference>
<feature type="domain" description="ChrR-like cupin" evidence="1">
    <location>
        <begin position="13"/>
        <end position="116"/>
    </location>
</feature>
<dbReference type="AlphaFoldDB" id="A0A4R2KPA9"/>
<evidence type="ECO:0000313" key="2">
    <source>
        <dbReference type="EMBL" id="TCO75374.1"/>
    </source>
</evidence>
<dbReference type="InterPro" id="IPR014710">
    <property type="entry name" value="RmlC-like_jellyroll"/>
</dbReference>